<dbReference type="Gene3D" id="3.30.40.10">
    <property type="entry name" value="Zinc/RING finger domain, C3HC4 (zinc finger)"/>
    <property type="match status" value="1"/>
</dbReference>
<evidence type="ECO:0000313" key="9">
    <source>
        <dbReference type="Proteomes" id="UP000626092"/>
    </source>
</evidence>
<accession>A0A834LFZ9</accession>
<keyword evidence="4" id="KW-0833">Ubl conjugation pathway</keyword>
<proteinExistence type="predicted"/>
<dbReference type="InterPro" id="IPR024766">
    <property type="entry name" value="Znf_RING_H2"/>
</dbReference>
<evidence type="ECO:0000256" key="5">
    <source>
        <dbReference type="ARBA" id="ARBA00022833"/>
    </source>
</evidence>
<evidence type="ECO:0000259" key="7">
    <source>
        <dbReference type="PROSITE" id="PS50089"/>
    </source>
</evidence>
<dbReference type="OrthoDB" id="1578505at2759"/>
<evidence type="ECO:0000256" key="1">
    <source>
        <dbReference type="ARBA" id="ARBA00004906"/>
    </source>
</evidence>
<dbReference type="GO" id="GO:0008270">
    <property type="term" value="F:zinc ion binding"/>
    <property type="evidence" value="ECO:0007669"/>
    <property type="project" value="UniProtKB-KW"/>
</dbReference>
<sequence length="282" mass="32679">MANRGASSRVWILPKFKDPYWKEKRTSPKDYYVGLREEWKFRVEEQEGLVNDLHNMGVRIPHRRSLEMPTTNKPEYEAAVSRIKEENNRMLMRRSRYFMLQLAIEMAKANQRELTENERNNALNNEKYLSDYAMSDEDIIDYDLVIPLPLGTMIKQQQRCSGCKNWSSIMDSVRSCFHVPEVEENVESSSSNHSDGASIKKPEGPSYNLKTKVLLEFPCTLVVYLFCSILTRYILNTILIEFAPIDPEITAQCGHMYHLKCMYEWLEGSGKCPVCARAVDGV</sequence>
<gene>
    <name evidence="8" type="ORF">RHSIM_Rhsim09G0124900</name>
</gene>
<dbReference type="AlphaFoldDB" id="A0A834LFZ9"/>
<keyword evidence="3 6" id="KW-0863">Zinc-finger</keyword>
<dbReference type="InterPro" id="IPR013083">
    <property type="entry name" value="Znf_RING/FYVE/PHD"/>
</dbReference>
<comment type="caution">
    <text evidence="8">The sequence shown here is derived from an EMBL/GenBank/DDBJ whole genome shotgun (WGS) entry which is preliminary data.</text>
</comment>
<keyword evidence="5" id="KW-0862">Zinc</keyword>
<evidence type="ECO:0000256" key="2">
    <source>
        <dbReference type="ARBA" id="ARBA00022723"/>
    </source>
</evidence>
<dbReference type="PROSITE" id="PS50089">
    <property type="entry name" value="ZF_RING_2"/>
    <property type="match status" value="1"/>
</dbReference>
<dbReference type="EMBL" id="WJXA01000009">
    <property type="protein sequence ID" value="KAF7133533.1"/>
    <property type="molecule type" value="Genomic_DNA"/>
</dbReference>
<dbReference type="InterPro" id="IPR001841">
    <property type="entry name" value="Znf_RING"/>
</dbReference>
<dbReference type="Pfam" id="PF12678">
    <property type="entry name" value="zf-rbx1"/>
    <property type="match status" value="1"/>
</dbReference>
<dbReference type="Proteomes" id="UP000626092">
    <property type="component" value="Unassembled WGS sequence"/>
</dbReference>
<feature type="domain" description="RING-type" evidence="7">
    <location>
        <begin position="227"/>
        <end position="275"/>
    </location>
</feature>
<reference evidence="8" key="1">
    <citation type="submission" date="2019-11" db="EMBL/GenBank/DDBJ databases">
        <authorList>
            <person name="Liu Y."/>
            <person name="Hou J."/>
            <person name="Li T.-Q."/>
            <person name="Guan C.-H."/>
            <person name="Wu X."/>
            <person name="Wu H.-Z."/>
            <person name="Ling F."/>
            <person name="Zhang R."/>
            <person name="Shi X.-G."/>
            <person name="Ren J.-P."/>
            <person name="Chen E.-F."/>
            <person name="Sun J.-M."/>
        </authorList>
    </citation>
    <scope>NUCLEOTIDE SEQUENCE</scope>
    <source>
        <strain evidence="8">Adult_tree_wgs_1</strain>
        <tissue evidence="8">Leaves</tissue>
    </source>
</reference>
<keyword evidence="9" id="KW-1185">Reference proteome</keyword>
<protein>
    <recommendedName>
        <fullName evidence="7">RING-type domain-containing protein</fullName>
    </recommendedName>
</protein>
<name>A0A834LFZ9_RHOSS</name>
<evidence type="ECO:0000256" key="6">
    <source>
        <dbReference type="PROSITE-ProRule" id="PRU00175"/>
    </source>
</evidence>
<dbReference type="SUPFAM" id="SSF57850">
    <property type="entry name" value="RING/U-box"/>
    <property type="match status" value="1"/>
</dbReference>
<evidence type="ECO:0000256" key="3">
    <source>
        <dbReference type="ARBA" id="ARBA00022771"/>
    </source>
</evidence>
<keyword evidence="2" id="KW-0479">Metal-binding</keyword>
<organism evidence="8 9">
    <name type="scientific">Rhododendron simsii</name>
    <name type="common">Sims's rhododendron</name>
    <dbReference type="NCBI Taxonomy" id="118357"/>
    <lineage>
        <taxon>Eukaryota</taxon>
        <taxon>Viridiplantae</taxon>
        <taxon>Streptophyta</taxon>
        <taxon>Embryophyta</taxon>
        <taxon>Tracheophyta</taxon>
        <taxon>Spermatophyta</taxon>
        <taxon>Magnoliopsida</taxon>
        <taxon>eudicotyledons</taxon>
        <taxon>Gunneridae</taxon>
        <taxon>Pentapetalae</taxon>
        <taxon>asterids</taxon>
        <taxon>Ericales</taxon>
        <taxon>Ericaceae</taxon>
        <taxon>Ericoideae</taxon>
        <taxon>Rhodoreae</taxon>
        <taxon>Rhododendron</taxon>
    </lineage>
</organism>
<evidence type="ECO:0000313" key="8">
    <source>
        <dbReference type="EMBL" id="KAF7133533.1"/>
    </source>
</evidence>
<evidence type="ECO:0000256" key="4">
    <source>
        <dbReference type="ARBA" id="ARBA00022786"/>
    </source>
</evidence>
<comment type="pathway">
    <text evidence="1">Protein modification; protein ubiquitination.</text>
</comment>